<evidence type="ECO:0008006" key="4">
    <source>
        <dbReference type="Google" id="ProtNLM"/>
    </source>
</evidence>
<dbReference type="InterPro" id="IPR036165">
    <property type="entry name" value="YefM-like_sf"/>
</dbReference>
<proteinExistence type="inferred from homology"/>
<dbReference type="SUPFAM" id="SSF143120">
    <property type="entry name" value="YefM-like"/>
    <property type="match status" value="1"/>
</dbReference>
<keyword evidence="3" id="KW-1185">Reference proteome</keyword>
<evidence type="ECO:0000256" key="1">
    <source>
        <dbReference type="ARBA" id="ARBA00009981"/>
    </source>
</evidence>
<name>A0AAV3X3T0_9CYAN</name>
<dbReference type="Proteomes" id="UP001050975">
    <property type="component" value="Unassembled WGS sequence"/>
</dbReference>
<dbReference type="Pfam" id="PF01724">
    <property type="entry name" value="DUF29"/>
    <property type="match status" value="1"/>
</dbReference>
<organism evidence="2 3">
    <name type="scientific">Microseira wollei NIES-4236</name>
    <dbReference type="NCBI Taxonomy" id="2530354"/>
    <lineage>
        <taxon>Bacteria</taxon>
        <taxon>Bacillati</taxon>
        <taxon>Cyanobacteriota</taxon>
        <taxon>Cyanophyceae</taxon>
        <taxon>Oscillatoriophycideae</taxon>
        <taxon>Aerosakkonematales</taxon>
        <taxon>Aerosakkonemataceae</taxon>
        <taxon>Microseira</taxon>
    </lineage>
</organism>
<dbReference type="InterPro" id="IPR002636">
    <property type="entry name" value="DUF29"/>
</dbReference>
<dbReference type="Gene3D" id="1.20.1220.20">
    <property type="entry name" value="Uncharcterised protein PF01724"/>
    <property type="match status" value="1"/>
</dbReference>
<dbReference type="EMBL" id="BLAY01000005">
    <property type="protein sequence ID" value="GET35871.1"/>
    <property type="molecule type" value="Genomic_DNA"/>
</dbReference>
<comment type="similarity">
    <text evidence="1">Belongs to the phD/YefM antitoxin family.</text>
</comment>
<protein>
    <recommendedName>
        <fullName evidence="4">Antitoxin</fullName>
    </recommendedName>
</protein>
<accession>A0AAV3X3T0</accession>
<sequence>MYTVELPELQADLTELLRRVLSGEEVIISQGGTPIARIVPIVDRSLPRIPGLDRGKVVISPDFNEPIPNSSGLYEIDFYAWTQEQVKFLQDRAWERLDISNLVEEIESLGKQQRQELRNRLGVLLGHLLKWEFQPENRSKSWVATIREQRYQISDLLEESPSLKPYLPEALEKAYQYGLALAVRETSLSYKDFPQECVYEVEQVLNSSFFPGQSLESDPI</sequence>
<evidence type="ECO:0000313" key="2">
    <source>
        <dbReference type="EMBL" id="GET35871.1"/>
    </source>
</evidence>
<gene>
    <name evidence="2" type="ORF">MiSe_06190</name>
</gene>
<dbReference type="RefSeq" id="WP_307731156.1">
    <property type="nucleotide sequence ID" value="NZ_BLAY01000005.1"/>
</dbReference>
<reference evidence="2" key="1">
    <citation type="submission" date="2019-10" db="EMBL/GenBank/DDBJ databases">
        <title>Draft genome sequece of Microseira wollei NIES-4236.</title>
        <authorList>
            <person name="Yamaguchi H."/>
            <person name="Suzuki S."/>
            <person name="Kawachi M."/>
        </authorList>
    </citation>
    <scope>NUCLEOTIDE SEQUENCE</scope>
    <source>
        <strain evidence="2">NIES-4236</strain>
    </source>
</reference>
<dbReference type="PANTHER" id="PTHR34235:SF4">
    <property type="entry name" value="SLR0291 PROTEIN"/>
    <property type="match status" value="1"/>
</dbReference>
<dbReference type="AlphaFoldDB" id="A0AAV3X3T0"/>
<dbReference type="PANTHER" id="PTHR34235">
    <property type="entry name" value="SLR1203 PROTEIN-RELATED"/>
    <property type="match status" value="1"/>
</dbReference>
<evidence type="ECO:0000313" key="3">
    <source>
        <dbReference type="Proteomes" id="UP001050975"/>
    </source>
</evidence>
<comment type="caution">
    <text evidence="2">The sequence shown here is derived from an EMBL/GenBank/DDBJ whole genome shotgun (WGS) entry which is preliminary data.</text>
</comment>
<dbReference type="NCBIfam" id="TIGR01552">
    <property type="entry name" value="phd_fam"/>
    <property type="match status" value="1"/>
</dbReference>